<dbReference type="PROSITE" id="PS51063">
    <property type="entry name" value="HTH_CRP_2"/>
    <property type="match status" value="1"/>
</dbReference>
<evidence type="ECO:0000256" key="2">
    <source>
        <dbReference type="ARBA" id="ARBA00023125"/>
    </source>
</evidence>
<dbReference type="InterPro" id="IPR012318">
    <property type="entry name" value="HTH_CRP"/>
</dbReference>
<evidence type="ECO:0000313" key="7">
    <source>
        <dbReference type="Proteomes" id="UP000176527"/>
    </source>
</evidence>
<comment type="caution">
    <text evidence="6">The sequence shown here is derived from an EMBL/GenBank/DDBJ whole genome shotgun (WGS) entry which is preliminary data.</text>
</comment>
<dbReference type="PROSITE" id="PS00889">
    <property type="entry name" value="CNMP_BINDING_2"/>
    <property type="match status" value="1"/>
</dbReference>
<accession>A0A1F5K8Y8</accession>
<dbReference type="Gene3D" id="1.10.10.10">
    <property type="entry name" value="Winged helix-like DNA-binding domain superfamily/Winged helix DNA-binding domain"/>
    <property type="match status" value="1"/>
</dbReference>
<evidence type="ECO:0000256" key="3">
    <source>
        <dbReference type="ARBA" id="ARBA00023163"/>
    </source>
</evidence>
<dbReference type="Gene3D" id="2.60.120.10">
    <property type="entry name" value="Jelly Rolls"/>
    <property type="match status" value="1"/>
</dbReference>
<evidence type="ECO:0000313" key="6">
    <source>
        <dbReference type="EMBL" id="OGE37387.1"/>
    </source>
</evidence>
<dbReference type="GO" id="GO:0003700">
    <property type="term" value="F:DNA-binding transcription factor activity"/>
    <property type="evidence" value="ECO:0007669"/>
    <property type="project" value="TreeGrafter"/>
</dbReference>
<dbReference type="CDD" id="cd00038">
    <property type="entry name" value="CAP_ED"/>
    <property type="match status" value="1"/>
</dbReference>
<dbReference type="Pfam" id="PF13545">
    <property type="entry name" value="HTH_Crp_2"/>
    <property type="match status" value="1"/>
</dbReference>
<protein>
    <recommendedName>
        <fullName evidence="8">Crp/Fnr family transcriptional regulator</fullName>
    </recommendedName>
</protein>
<dbReference type="InterPro" id="IPR036390">
    <property type="entry name" value="WH_DNA-bd_sf"/>
</dbReference>
<dbReference type="GO" id="GO:0003677">
    <property type="term" value="F:DNA binding"/>
    <property type="evidence" value="ECO:0007669"/>
    <property type="project" value="UniProtKB-KW"/>
</dbReference>
<dbReference type="InterPro" id="IPR036388">
    <property type="entry name" value="WH-like_DNA-bd_sf"/>
</dbReference>
<feature type="domain" description="HTH crp-type" evidence="5">
    <location>
        <begin position="149"/>
        <end position="212"/>
    </location>
</feature>
<keyword evidence="2" id="KW-0238">DNA-binding</keyword>
<dbReference type="EMBL" id="MFDE01000044">
    <property type="protein sequence ID" value="OGE37387.1"/>
    <property type="molecule type" value="Genomic_DNA"/>
</dbReference>
<dbReference type="SUPFAM" id="SSF46785">
    <property type="entry name" value="Winged helix' DNA-binding domain"/>
    <property type="match status" value="1"/>
</dbReference>
<keyword evidence="3" id="KW-0804">Transcription</keyword>
<dbReference type="Pfam" id="PF00027">
    <property type="entry name" value="cNMP_binding"/>
    <property type="match status" value="1"/>
</dbReference>
<gene>
    <name evidence="6" type="ORF">A3F00_02840</name>
</gene>
<dbReference type="InterPro" id="IPR050397">
    <property type="entry name" value="Env_Response_Regulators"/>
</dbReference>
<keyword evidence="1" id="KW-0805">Transcription regulation</keyword>
<evidence type="ECO:0000259" key="5">
    <source>
        <dbReference type="PROSITE" id="PS51063"/>
    </source>
</evidence>
<sequence>MAGSDRFKIFKNVLLFENLPEENIKRIIDLSIEKTFQTGDILIEQDTLANNAYIICSGSVRAYRISEEGDEITLGVLGQGEIVGEMSLLDDEPRSASVAALQETVVLIINRGRFVSLLKEFPDLTISLLRTLSLRIRTINDHLEDIVSKNLYDRTWKMLLSLSKYFPEKNIALSQEELAEIIGATRARVTEVLNRLKSDGKITLSHREIKLN</sequence>
<proteinExistence type="predicted"/>
<dbReference type="Proteomes" id="UP000176527">
    <property type="component" value="Unassembled WGS sequence"/>
</dbReference>
<dbReference type="InterPro" id="IPR018490">
    <property type="entry name" value="cNMP-bd_dom_sf"/>
</dbReference>
<feature type="domain" description="Cyclic nucleotide-binding" evidence="4">
    <location>
        <begin position="15"/>
        <end position="118"/>
    </location>
</feature>
<reference evidence="6 7" key="1">
    <citation type="journal article" date="2016" name="Nat. Commun.">
        <title>Thousands of microbial genomes shed light on interconnected biogeochemical processes in an aquifer system.</title>
        <authorList>
            <person name="Anantharaman K."/>
            <person name="Brown C.T."/>
            <person name="Hug L.A."/>
            <person name="Sharon I."/>
            <person name="Castelle C.J."/>
            <person name="Probst A.J."/>
            <person name="Thomas B.C."/>
            <person name="Singh A."/>
            <person name="Wilkins M.J."/>
            <person name="Karaoz U."/>
            <person name="Brodie E.L."/>
            <person name="Williams K.H."/>
            <person name="Hubbard S.S."/>
            <person name="Banfield J.F."/>
        </authorList>
    </citation>
    <scope>NUCLEOTIDE SEQUENCE [LARGE SCALE GENOMIC DNA]</scope>
</reference>
<dbReference type="PANTHER" id="PTHR24567">
    <property type="entry name" value="CRP FAMILY TRANSCRIPTIONAL REGULATORY PROTEIN"/>
    <property type="match status" value="1"/>
</dbReference>
<dbReference type="SUPFAM" id="SSF51206">
    <property type="entry name" value="cAMP-binding domain-like"/>
    <property type="match status" value="1"/>
</dbReference>
<organism evidence="6 7">
    <name type="scientific">Candidatus Daviesbacteria bacterium RIFCSPHIGHO2_12_FULL_37_11</name>
    <dbReference type="NCBI Taxonomy" id="1797777"/>
    <lineage>
        <taxon>Bacteria</taxon>
        <taxon>Candidatus Daviesiibacteriota</taxon>
    </lineage>
</organism>
<evidence type="ECO:0000256" key="1">
    <source>
        <dbReference type="ARBA" id="ARBA00023015"/>
    </source>
</evidence>
<dbReference type="InterPro" id="IPR000595">
    <property type="entry name" value="cNMP-bd_dom"/>
</dbReference>
<dbReference type="PROSITE" id="PS50042">
    <property type="entry name" value="CNMP_BINDING_3"/>
    <property type="match status" value="1"/>
</dbReference>
<evidence type="ECO:0008006" key="8">
    <source>
        <dbReference type="Google" id="ProtNLM"/>
    </source>
</evidence>
<dbReference type="GO" id="GO:0005829">
    <property type="term" value="C:cytosol"/>
    <property type="evidence" value="ECO:0007669"/>
    <property type="project" value="TreeGrafter"/>
</dbReference>
<name>A0A1F5K8Y8_9BACT</name>
<dbReference type="InterPro" id="IPR018488">
    <property type="entry name" value="cNMP-bd_CS"/>
</dbReference>
<dbReference type="PANTHER" id="PTHR24567:SF74">
    <property type="entry name" value="HTH-TYPE TRANSCRIPTIONAL REGULATOR ARCR"/>
    <property type="match status" value="1"/>
</dbReference>
<evidence type="ECO:0000259" key="4">
    <source>
        <dbReference type="PROSITE" id="PS50042"/>
    </source>
</evidence>
<dbReference type="SMART" id="SM00100">
    <property type="entry name" value="cNMP"/>
    <property type="match status" value="1"/>
</dbReference>
<dbReference type="AlphaFoldDB" id="A0A1F5K8Y8"/>
<dbReference type="InterPro" id="IPR014710">
    <property type="entry name" value="RmlC-like_jellyroll"/>
</dbReference>